<evidence type="ECO:0000256" key="2">
    <source>
        <dbReference type="ARBA" id="ARBA00023128"/>
    </source>
</evidence>
<evidence type="ECO:0000313" key="5">
    <source>
        <dbReference type="EMBL" id="KAF4949971.1"/>
    </source>
</evidence>
<proteinExistence type="predicted"/>
<dbReference type="GO" id="GO:0005739">
    <property type="term" value="C:mitochondrion"/>
    <property type="evidence" value="ECO:0007669"/>
    <property type="project" value="UniProtKB-SubCell"/>
</dbReference>
<evidence type="ECO:0000313" key="6">
    <source>
        <dbReference type="Proteomes" id="UP000622797"/>
    </source>
</evidence>
<gene>
    <name evidence="5" type="ORF">FSARC_13332</name>
</gene>
<dbReference type="Pfam" id="PF14529">
    <property type="entry name" value="Exo_endo_phos_2"/>
    <property type="match status" value="1"/>
</dbReference>
<dbReference type="InterPro" id="IPR036691">
    <property type="entry name" value="Endo/exonu/phosph_ase_sf"/>
</dbReference>
<comment type="subcellular location">
    <subcellularLocation>
        <location evidence="1">Mitochondrion</location>
    </subcellularLocation>
</comment>
<feature type="region of interest" description="Disordered" evidence="3">
    <location>
        <begin position="1186"/>
        <end position="1224"/>
    </location>
</feature>
<dbReference type="Proteomes" id="UP000622797">
    <property type="component" value="Unassembled WGS sequence"/>
</dbReference>
<dbReference type="EMBL" id="JABEXW010000988">
    <property type="protein sequence ID" value="KAF4949971.1"/>
    <property type="molecule type" value="Genomic_DNA"/>
</dbReference>
<accession>A0A8H4T291</accession>
<dbReference type="Gene3D" id="3.60.10.10">
    <property type="entry name" value="Endonuclease/exonuclease/phosphatase"/>
    <property type="match status" value="1"/>
</dbReference>
<keyword evidence="2" id="KW-0496">Mitochondrion</keyword>
<dbReference type="InterPro" id="IPR005135">
    <property type="entry name" value="Endo/exonuclease/phosphatase"/>
</dbReference>
<feature type="compositionally biased region" description="Polar residues" evidence="3">
    <location>
        <begin position="1188"/>
        <end position="1204"/>
    </location>
</feature>
<dbReference type="PANTHER" id="PTHR33481:SF1">
    <property type="entry name" value="ENDONUCLEASE_EXONUCLEASE_PHOSPHATASE DOMAIN-CONTAINING PROTEIN-RELATED"/>
    <property type="match status" value="1"/>
</dbReference>
<keyword evidence="6" id="KW-1185">Reference proteome</keyword>
<dbReference type="Pfam" id="PF00078">
    <property type="entry name" value="RVT_1"/>
    <property type="match status" value="1"/>
</dbReference>
<dbReference type="AlphaFoldDB" id="A0A8H4T291"/>
<dbReference type="InterPro" id="IPR043502">
    <property type="entry name" value="DNA/RNA_pol_sf"/>
</dbReference>
<feature type="region of interest" description="Disordered" evidence="3">
    <location>
        <begin position="1"/>
        <end position="26"/>
    </location>
</feature>
<dbReference type="OrthoDB" id="4842715at2759"/>
<dbReference type="SUPFAM" id="SSF56672">
    <property type="entry name" value="DNA/RNA polymerases"/>
    <property type="match status" value="1"/>
</dbReference>
<protein>
    <recommendedName>
        <fullName evidence="4">Reverse transcriptase domain-containing protein</fullName>
    </recommendedName>
</protein>
<evidence type="ECO:0000256" key="3">
    <source>
        <dbReference type="SAM" id="MobiDB-lite"/>
    </source>
</evidence>
<reference evidence="5" key="1">
    <citation type="journal article" date="2020" name="BMC Genomics">
        <title>Correction to: Identification and distribution of gene clusters required for synthesis of sphingolipid metabolism inhibitors in diverse species of the filamentous fungus Fusarium.</title>
        <authorList>
            <person name="Kim H.S."/>
            <person name="Lohmar J.M."/>
            <person name="Busman M."/>
            <person name="Brown D.W."/>
            <person name="Naumann T.A."/>
            <person name="Divon H.H."/>
            <person name="Lysoe E."/>
            <person name="Uhlig S."/>
            <person name="Proctor R.H."/>
        </authorList>
    </citation>
    <scope>NUCLEOTIDE SEQUENCE</scope>
    <source>
        <strain evidence="5">NRRL 20472</strain>
    </source>
</reference>
<name>A0A8H4T291_9HYPO</name>
<feature type="domain" description="Reverse transcriptase" evidence="4">
    <location>
        <begin position="518"/>
        <end position="805"/>
    </location>
</feature>
<dbReference type="SUPFAM" id="SSF56219">
    <property type="entry name" value="DNase I-like"/>
    <property type="match status" value="1"/>
</dbReference>
<dbReference type="PROSITE" id="PS50878">
    <property type="entry name" value="RT_POL"/>
    <property type="match status" value="1"/>
</dbReference>
<evidence type="ECO:0000256" key="1">
    <source>
        <dbReference type="ARBA" id="ARBA00004173"/>
    </source>
</evidence>
<dbReference type="PANTHER" id="PTHR33481">
    <property type="entry name" value="REVERSE TRANSCRIPTASE"/>
    <property type="match status" value="1"/>
</dbReference>
<dbReference type="CDD" id="cd01650">
    <property type="entry name" value="RT_nLTR_like"/>
    <property type="match status" value="1"/>
</dbReference>
<evidence type="ECO:0000259" key="4">
    <source>
        <dbReference type="PROSITE" id="PS50878"/>
    </source>
</evidence>
<sequence>MNQYSPFSNPMPMAMNIDDPDEHFDSTNLGQDRVNFENDQHDPTDECGSGDCSCPTSIPTSPGTITLWSVNLKQAAMRVTAMHNEITKRHDGLSSGNEPDVIAAQDLCNIQAYRDLPGYLHWYSSTGVIGREHYETLVQHQDDTEENQAPQLHKVGFYVRKSISPTAWRVKACNGRNKGMVATLELMTPSGLLAIHNVYRHGNSFSVEELLSYLGGFTGDNILVGDFNFHHEDWSSDIRDKTTTTAGNDFAKGVVELGLNLHTIPGTITYSNSTDTTIRSSTIDLTFASEQLSPSVESCTALQNVAGFQSDHRIIETVIRRDMERQDQSRPCWRKVDPENFSTNLERRLPPKDFPLDTPEQINAYTAKIVQALSDTIQDSVPKKLSGFHSTRSRHVASKLGKWNAKHERMIQQNQPLKEIQSVQRHIKKLKREMWQMFTENESSTSRGAFGLAALSRKISKPIEQSQLPEIMHLDGRHVTTDDGKIEIVKDAKFPENKSPHSKAIPDRPTPRLVDGRACLKTGQHPSHFKDSTLFMIRKPGKPLEDAHTWRPIALLSCLGKILEKIVAKRILCALRANPHLLPKTQFGGRSTTEALQYLLNIVYNTWSLSPDDVVTVMCGDMRGAYDNVFRQKLIQTLVNKSFPPWIVEIVRSFLSSREASMHLPGLVSESFALNTGIPQGSPLSPILFLLFVAPLLEQAELGLRRVKVNGDSHNVYLYAFAFVDDIYFISVSKSYQINCKGIEHLHKSFMGIAEDLHITFGPDKYHLMHFKGPHQSQPHNGVKPNIRGFDKGPEDEMVILGVKVDWLLSWHPHLKTLCEKVMRRMGCLFRISGKGWGPDLRRMRQFFLTMIRSVLTYACGAWFIKRRRGDGILSYGLTEKQLARLESLHTYCLRKISGAFGSTSGRLLEKELYIENICTTLHSQASLQRAKSLLSPDSRWRKCSTDTKARSGGRSNPYLVLEADAAALIVEAGEDLLFRTRLSPDPKADFFARQRWADPKKRNQIIANWIKKQASMDCEERWEMYVAKRILPQLAKGRDATQLRLPVALTEGWGKKSLGYYSNMSRAQSTMLLHCRTEFIGLKGHLNDTKTKNVKSPLCACKRSKETPFHLLVECTKLRDAREALMRELGHTTYADLLTRDGKVTAEWALRYFDIENFDSVRERSSRFPLIPGIIPERPVAIEITDGTESSPPGRSVIQTSIPTPLRRNPMRPSRKDIRYSTT</sequence>
<comment type="caution">
    <text evidence="5">The sequence shown here is derived from an EMBL/GenBank/DDBJ whole genome shotgun (WGS) entry which is preliminary data.</text>
</comment>
<organism evidence="5 6">
    <name type="scientific">Fusarium sarcochroum</name>
    <dbReference type="NCBI Taxonomy" id="1208366"/>
    <lineage>
        <taxon>Eukaryota</taxon>
        <taxon>Fungi</taxon>
        <taxon>Dikarya</taxon>
        <taxon>Ascomycota</taxon>
        <taxon>Pezizomycotina</taxon>
        <taxon>Sordariomycetes</taxon>
        <taxon>Hypocreomycetidae</taxon>
        <taxon>Hypocreales</taxon>
        <taxon>Nectriaceae</taxon>
        <taxon>Fusarium</taxon>
        <taxon>Fusarium lateritium species complex</taxon>
    </lineage>
</organism>
<feature type="compositionally biased region" description="Basic and acidic residues" evidence="3">
    <location>
        <begin position="1215"/>
        <end position="1224"/>
    </location>
</feature>
<dbReference type="GO" id="GO:0003824">
    <property type="term" value="F:catalytic activity"/>
    <property type="evidence" value="ECO:0007669"/>
    <property type="project" value="InterPro"/>
</dbReference>
<dbReference type="InterPro" id="IPR000477">
    <property type="entry name" value="RT_dom"/>
</dbReference>
<reference evidence="5" key="2">
    <citation type="submission" date="2020-05" db="EMBL/GenBank/DDBJ databases">
        <authorList>
            <person name="Kim H.-S."/>
            <person name="Proctor R.H."/>
            <person name="Brown D.W."/>
        </authorList>
    </citation>
    <scope>NUCLEOTIDE SEQUENCE</scope>
    <source>
        <strain evidence="5">NRRL 20472</strain>
    </source>
</reference>